<proteinExistence type="predicted"/>
<protein>
    <submittedName>
        <fullName evidence="1">Uncharacterized protein</fullName>
    </submittedName>
</protein>
<evidence type="ECO:0000313" key="1">
    <source>
        <dbReference type="EMBL" id="ABU71522.1"/>
    </source>
</evidence>
<evidence type="ECO:0000313" key="2">
    <source>
        <dbReference type="Proteomes" id="UP000008152"/>
    </source>
</evidence>
<dbReference type="EMBL" id="CP000789">
    <property type="protein sequence ID" value="ABU71522.1"/>
    <property type="molecule type" value="Genomic_DNA"/>
</dbReference>
<dbReference type="PATRIC" id="fig|338187.36.peg.2493"/>
<reference evidence="1 2" key="1">
    <citation type="submission" date="2007-08" db="EMBL/GenBank/DDBJ databases">
        <authorList>
            <consortium name="The Vibrio harveyi Genome Sequencing Project"/>
            <person name="Bassler B."/>
            <person name="Clifton S.W."/>
            <person name="Fulton L."/>
            <person name="Delehaunty K."/>
            <person name="Fronick C."/>
            <person name="Harrison M."/>
            <person name="Markivic C."/>
            <person name="Fulton R."/>
            <person name="Tin-Wollam A.-M."/>
            <person name="Shah N."/>
            <person name="Pepin K."/>
            <person name="Nash W."/>
            <person name="Thiruvilangam P."/>
            <person name="Bhonagiri V."/>
            <person name="Waters C."/>
            <person name="Tu K.C."/>
            <person name="Irgon J."/>
            <person name="Wilson R.K."/>
        </authorList>
    </citation>
    <scope>NUCLEOTIDE SEQUENCE [LARGE SCALE GENOMIC DNA]</scope>
    <source>
        <strain evidence="2">ATCC BAA-1116 / BB120</strain>
    </source>
</reference>
<accession>A7MYJ5</accession>
<dbReference type="AlphaFoldDB" id="A7MYJ5"/>
<dbReference type="Proteomes" id="UP000008152">
    <property type="component" value="Chromosome I"/>
</dbReference>
<name>A7MYJ5_VIBC1</name>
<sequence>MALFVFTGASDGFTALSIRMQFNLALASFWQDLHQYRKNN</sequence>
<gene>
    <name evidence="1" type="ordered locus">VIBHAR_02561</name>
</gene>
<dbReference type="KEGG" id="vha:VIBHAR_02561"/>
<organism evidence="1 2">
    <name type="scientific">Vibrio campbellii (strain ATCC BAA-1116)</name>
    <dbReference type="NCBI Taxonomy" id="2902295"/>
    <lineage>
        <taxon>Bacteria</taxon>
        <taxon>Pseudomonadati</taxon>
        <taxon>Pseudomonadota</taxon>
        <taxon>Gammaproteobacteria</taxon>
        <taxon>Vibrionales</taxon>
        <taxon>Vibrionaceae</taxon>
        <taxon>Vibrio</taxon>
    </lineage>
</organism>